<sequence length="52" mass="6173">MYDLNIFFNQPIASNLLENGSRLFPYGLPTLFTKRKEGFCFFELIKKRHDCV</sequence>
<name>A0ABR6IDR5_9SPHI</name>
<dbReference type="EMBL" id="JACIEG010000009">
    <property type="protein sequence ID" value="MBB3971207.1"/>
    <property type="molecule type" value="Genomic_DNA"/>
</dbReference>
<protein>
    <submittedName>
        <fullName evidence="1">Uncharacterized protein</fullName>
    </submittedName>
</protein>
<comment type="caution">
    <text evidence="1">The sequence shown here is derived from an EMBL/GenBank/DDBJ whole genome shotgun (WGS) entry which is preliminary data.</text>
</comment>
<accession>A0ABR6IDR5</accession>
<evidence type="ECO:0000313" key="1">
    <source>
        <dbReference type="EMBL" id="MBB3971207.1"/>
    </source>
</evidence>
<keyword evidence="2" id="KW-1185">Reference proteome</keyword>
<proteinExistence type="predicted"/>
<dbReference type="Proteomes" id="UP000583101">
    <property type="component" value="Unassembled WGS sequence"/>
</dbReference>
<organism evidence="1 2">
    <name type="scientific">Mucilaginibacter phyllosphaerae</name>
    <dbReference type="NCBI Taxonomy" id="1812349"/>
    <lineage>
        <taxon>Bacteria</taxon>
        <taxon>Pseudomonadati</taxon>
        <taxon>Bacteroidota</taxon>
        <taxon>Sphingobacteriia</taxon>
        <taxon>Sphingobacteriales</taxon>
        <taxon>Sphingobacteriaceae</taxon>
        <taxon>Mucilaginibacter</taxon>
    </lineage>
</organism>
<evidence type="ECO:0000313" key="2">
    <source>
        <dbReference type="Proteomes" id="UP000583101"/>
    </source>
</evidence>
<reference evidence="1 2" key="1">
    <citation type="submission" date="2020-08" db="EMBL/GenBank/DDBJ databases">
        <title>Genomic Encyclopedia of Type Strains, Phase IV (KMG-IV): sequencing the most valuable type-strain genomes for metagenomic binning, comparative biology and taxonomic classification.</title>
        <authorList>
            <person name="Goeker M."/>
        </authorList>
    </citation>
    <scope>NUCLEOTIDE SEQUENCE [LARGE SCALE GENOMIC DNA]</scope>
    <source>
        <strain evidence="1 2">DSM 100995</strain>
    </source>
</reference>
<gene>
    <name evidence="1" type="ORF">GGR35_003835</name>
</gene>